<dbReference type="PRINTS" id="PR00046">
    <property type="entry name" value="SIGMA70FCT"/>
</dbReference>
<dbReference type="InterPro" id="IPR013324">
    <property type="entry name" value="RNA_pol_sigma_r3/r4-like"/>
</dbReference>
<sequence>MTITVLPAITHEEGLATYISAIKKFPILDPQEEYILSRRWREYNDLEAAHRLVTSHLRLVTKVAVGYRHYGLPFADLISEGTVGLMRAVKKFEPERGVRLATYALWWIRASITEFILASWSLVKTGTVAAQKKLFFRLRWLKARMEIYGDGDMTPEQARAIAAQLRVTPEEVVEMNHRLSAPDASLNAVVTEDGSTECQDLLIDDSANQETRLAEREERSLRHRLLRQALACLSPRERYIIKARQLATPPRTLEALGRHYGISRERVRQVETVALAKIKKVVKEEWNRFNVHTTSRINSINAGSFLPRKMVGEVIPARITK</sequence>
<evidence type="ECO:0000256" key="2">
    <source>
        <dbReference type="ARBA" id="ARBA00022490"/>
    </source>
</evidence>
<keyword evidence="4" id="KW-0346">Stress response</keyword>
<dbReference type="InterPro" id="IPR007630">
    <property type="entry name" value="RNA_pol_sigma70_r4"/>
</dbReference>
<dbReference type="NCBIfam" id="NF005143">
    <property type="entry name" value="PRK06596.1"/>
    <property type="match status" value="1"/>
</dbReference>
<organism evidence="9">
    <name type="scientific">invertebrate metagenome</name>
    <dbReference type="NCBI Taxonomy" id="1711999"/>
    <lineage>
        <taxon>unclassified sequences</taxon>
        <taxon>metagenomes</taxon>
        <taxon>organismal metagenomes</taxon>
    </lineage>
</organism>
<evidence type="ECO:0000256" key="4">
    <source>
        <dbReference type="ARBA" id="ARBA00023016"/>
    </source>
</evidence>
<dbReference type="InterPro" id="IPR050813">
    <property type="entry name" value="Sigma-70_Factor"/>
</dbReference>
<evidence type="ECO:0000256" key="3">
    <source>
        <dbReference type="ARBA" id="ARBA00023015"/>
    </source>
</evidence>
<keyword evidence="3" id="KW-0805">Transcription regulation</keyword>
<dbReference type="AlphaFoldDB" id="A0A484H5F5"/>
<comment type="similarity">
    <text evidence="1">Belongs to the sigma-70 factor family.</text>
</comment>
<evidence type="ECO:0000256" key="7">
    <source>
        <dbReference type="ARBA" id="ARBA00023163"/>
    </source>
</evidence>
<evidence type="ECO:0000256" key="1">
    <source>
        <dbReference type="ARBA" id="ARBA00007788"/>
    </source>
</evidence>
<dbReference type="Pfam" id="PF04542">
    <property type="entry name" value="Sigma70_r2"/>
    <property type="match status" value="1"/>
</dbReference>
<evidence type="ECO:0000256" key="6">
    <source>
        <dbReference type="ARBA" id="ARBA00023125"/>
    </source>
</evidence>
<keyword evidence="2" id="KW-0963">Cytoplasm</keyword>
<dbReference type="NCBIfam" id="TIGR02937">
    <property type="entry name" value="sigma70-ECF"/>
    <property type="match status" value="1"/>
</dbReference>
<dbReference type="InterPro" id="IPR009042">
    <property type="entry name" value="RNA_pol_sigma70_r1_2"/>
</dbReference>
<accession>A0A484H5F5</accession>
<gene>
    <name evidence="9" type="ORF">RIEGSTA812A_PEG_710</name>
</gene>
<protein>
    <submittedName>
        <fullName evidence="9">RNA polymerase sigma factor RpoH</fullName>
    </submittedName>
</protein>
<dbReference type="SUPFAM" id="SSF88946">
    <property type="entry name" value="Sigma2 domain of RNA polymerase sigma factors"/>
    <property type="match status" value="1"/>
</dbReference>
<dbReference type="PANTHER" id="PTHR30376">
    <property type="entry name" value="SIGMA FACTOR RPOH HEAT SHOCK RELATED"/>
    <property type="match status" value="1"/>
</dbReference>
<dbReference type="NCBIfam" id="TIGR02392">
    <property type="entry name" value="rpoH_proteo"/>
    <property type="match status" value="1"/>
</dbReference>
<dbReference type="Pfam" id="PF04545">
    <property type="entry name" value="Sigma70_r4"/>
    <property type="match status" value="1"/>
</dbReference>
<evidence type="ECO:0000313" key="9">
    <source>
        <dbReference type="EMBL" id="VBB69237.1"/>
    </source>
</evidence>
<dbReference type="Pfam" id="PF00140">
    <property type="entry name" value="Sigma70_r1_2"/>
    <property type="match status" value="1"/>
</dbReference>
<dbReference type="GO" id="GO:0003677">
    <property type="term" value="F:DNA binding"/>
    <property type="evidence" value="ECO:0007669"/>
    <property type="project" value="UniProtKB-KW"/>
</dbReference>
<dbReference type="InterPro" id="IPR007627">
    <property type="entry name" value="RNA_pol_sigma70_r2"/>
</dbReference>
<name>A0A484H5F5_9ZZZZ</name>
<dbReference type="InterPro" id="IPR014284">
    <property type="entry name" value="RNA_pol_sigma-70_dom"/>
</dbReference>
<dbReference type="EMBL" id="LR026963">
    <property type="protein sequence ID" value="VBB69237.1"/>
    <property type="molecule type" value="Genomic_DNA"/>
</dbReference>
<evidence type="ECO:0000256" key="5">
    <source>
        <dbReference type="ARBA" id="ARBA00023082"/>
    </source>
</evidence>
<dbReference type="InterPro" id="IPR013325">
    <property type="entry name" value="RNA_pol_sigma_r2"/>
</dbReference>
<keyword evidence="6" id="KW-0238">DNA-binding</keyword>
<dbReference type="SUPFAM" id="SSF88659">
    <property type="entry name" value="Sigma3 and sigma4 domains of RNA polymerase sigma factors"/>
    <property type="match status" value="1"/>
</dbReference>
<dbReference type="GO" id="GO:0016987">
    <property type="term" value="F:sigma factor activity"/>
    <property type="evidence" value="ECO:0007669"/>
    <property type="project" value="UniProtKB-KW"/>
</dbReference>
<evidence type="ECO:0000259" key="8">
    <source>
        <dbReference type="PROSITE" id="PS00715"/>
    </source>
</evidence>
<keyword evidence="7" id="KW-0804">Transcription</keyword>
<dbReference type="Gene3D" id="1.20.140.160">
    <property type="match status" value="1"/>
</dbReference>
<dbReference type="InterPro" id="IPR000943">
    <property type="entry name" value="RNA_pol_sigma70"/>
</dbReference>
<dbReference type="InterPro" id="IPR012759">
    <property type="entry name" value="RNA_pol_sigma_RpoH_proteobac"/>
</dbReference>
<proteinExistence type="inferred from homology"/>
<dbReference type="PANTHER" id="PTHR30376:SF3">
    <property type="entry name" value="RNA POLYMERASE SIGMA FACTOR RPOH"/>
    <property type="match status" value="1"/>
</dbReference>
<dbReference type="GO" id="GO:0006352">
    <property type="term" value="P:DNA-templated transcription initiation"/>
    <property type="evidence" value="ECO:0007669"/>
    <property type="project" value="InterPro"/>
</dbReference>
<dbReference type="Gene3D" id="1.10.601.10">
    <property type="entry name" value="RNA Polymerase Primary Sigma Factor"/>
    <property type="match status" value="1"/>
</dbReference>
<dbReference type="PROSITE" id="PS00715">
    <property type="entry name" value="SIGMA70_1"/>
    <property type="match status" value="1"/>
</dbReference>
<keyword evidence="5" id="KW-0731">Sigma factor</keyword>
<reference evidence="9" key="1">
    <citation type="submission" date="2018-10" db="EMBL/GenBank/DDBJ databases">
        <authorList>
            <person name="Gruber-Vodicka H."/>
            <person name="Jaeckle O."/>
        </authorList>
    </citation>
    <scope>NUCLEOTIDE SEQUENCE</scope>
</reference>
<feature type="domain" description="RNA polymerase sigma-70" evidence="8">
    <location>
        <begin position="76"/>
        <end position="89"/>
    </location>
</feature>